<dbReference type="GO" id="GO:0030420">
    <property type="term" value="P:establishment of competence for transformation"/>
    <property type="evidence" value="ECO:0007669"/>
    <property type="project" value="UniProtKB-KW"/>
</dbReference>
<organism evidence="4 5">
    <name type="scientific">Secundilactobacillus oryzae JCM 18671</name>
    <dbReference type="NCBI Taxonomy" id="1291743"/>
    <lineage>
        <taxon>Bacteria</taxon>
        <taxon>Bacillati</taxon>
        <taxon>Bacillota</taxon>
        <taxon>Bacilli</taxon>
        <taxon>Lactobacillales</taxon>
        <taxon>Lactobacillaceae</taxon>
        <taxon>Secundilactobacillus</taxon>
    </lineage>
</organism>
<keyword evidence="5" id="KW-1185">Reference proteome</keyword>
<dbReference type="RefSeq" id="WP_034528003.1">
    <property type="nucleotide sequence ID" value="NZ_BBAZ01000016.1"/>
</dbReference>
<keyword evidence="3" id="KW-0812">Transmembrane</keyword>
<dbReference type="OrthoDB" id="2249439at2"/>
<dbReference type="EMBL" id="BBJM01000017">
    <property type="protein sequence ID" value="GAK48012.1"/>
    <property type="molecule type" value="Genomic_DNA"/>
</dbReference>
<evidence type="ECO:0000313" key="4">
    <source>
        <dbReference type="EMBL" id="GAK48012.1"/>
    </source>
</evidence>
<dbReference type="eggNOG" id="ENOG502ZXR2">
    <property type="taxonomic scope" value="Bacteria"/>
</dbReference>
<keyword evidence="2" id="KW-0178">Competence</keyword>
<protein>
    <recommendedName>
        <fullName evidence="6">Prepilin-type N-terminal cleavage/methylation domain-containing protein</fullName>
    </recommendedName>
</protein>
<dbReference type="Pfam" id="PF07963">
    <property type="entry name" value="N_methyl"/>
    <property type="match status" value="1"/>
</dbReference>
<keyword evidence="3" id="KW-1133">Transmembrane helix</keyword>
<dbReference type="NCBIfam" id="TIGR02532">
    <property type="entry name" value="IV_pilin_GFxxxE"/>
    <property type="match status" value="1"/>
</dbReference>
<name>A0A081BIZ4_9LACO</name>
<sequence>MARKHFNDRAGFTLIEMVVVLGLTCLLLGIGTFGARHIAQRTTKIEAAFFSELKENWQVAQFKARQANEPLLIKMGKEQSVLFQCRDWHQRIKVPTTLALARNYELKMTTKGNVRPMTIIWYSDVGPAEYRQTVQMGWGIYRVDRKVQD</sequence>
<accession>A0A081BIZ4</accession>
<comment type="subcellular location">
    <subcellularLocation>
        <location evidence="1">Cell surface</location>
    </subcellularLocation>
</comment>
<dbReference type="AlphaFoldDB" id="A0A081BIZ4"/>
<dbReference type="InterPro" id="IPR012902">
    <property type="entry name" value="N_methyl_site"/>
</dbReference>
<dbReference type="STRING" id="1291743.LOSG293_170140"/>
<evidence type="ECO:0000256" key="2">
    <source>
        <dbReference type="ARBA" id="ARBA00023287"/>
    </source>
</evidence>
<evidence type="ECO:0000256" key="3">
    <source>
        <dbReference type="SAM" id="Phobius"/>
    </source>
</evidence>
<reference evidence="4" key="1">
    <citation type="journal article" date="2014" name="Genome Announc.">
        <title>Draft Genome Sequence of Lactobacillus oryzae Strain SG293T.</title>
        <authorList>
            <person name="Tanizawa Y."/>
            <person name="Fujisawa T."/>
            <person name="Mochizuki T."/>
            <person name="Kaminuma E."/>
            <person name="Nakamura Y."/>
            <person name="Tohno M."/>
        </authorList>
    </citation>
    <scope>NUCLEOTIDE SEQUENCE [LARGE SCALE GENOMIC DNA]</scope>
    <source>
        <strain evidence="4">SG293</strain>
    </source>
</reference>
<feature type="transmembrane region" description="Helical" evidence="3">
    <location>
        <begin position="12"/>
        <end position="35"/>
    </location>
</feature>
<evidence type="ECO:0000256" key="1">
    <source>
        <dbReference type="ARBA" id="ARBA00004241"/>
    </source>
</evidence>
<comment type="caution">
    <text evidence="4">The sequence shown here is derived from an EMBL/GenBank/DDBJ whole genome shotgun (WGS) entry which is preliminary data.</text>
</comment>
<evidence type="ECO:0000313" key="5">
    <source>
        <dbReference type="Proteomes" id="UP000028700"/>
    </source>
</evidence>
<evidence type="ECO:0008006" key="6">
    <source>
        <dbReference type="Google" id="ProtNLM"/>
    </source>
</evidence>
<dbReference type="GO" id="GO:0009986">
    <property type="term" value="C:cell surface"/>
    <property type="evidence" value="ECO:0007669"/>
    <property type="project" value="UniProtKB-SubCell"/>
</dbReference>
<dbReference type="Proteomes" id="UP000028700">
    <property type="component" value="Unassembled WGS sequence"/>
</dbReference>
<proteinExistence type="predicted"/>
<keyword evidence="3" id="KW-0472">Membrane</keyword>
<gene>
    <name evidence="4" type="ORF">LOSG293_170140</name>
</gene>